<protein>
    <submittedName>
        <fullName evidence="1">Uncharacterized protein</fullName>
    </submittedName>
</protein>
<organism evidence="1">
    <name type="scientific">Vibrio parahaemolyticus</name>
    <dbReference type="NCBI Taxonomy" id="670"/>
    <lineage>
        <taxon>Bacteria</taxon>
        <taxon>Pseudomonadati</taxon>
        <taxon>Pseudomonadota</taxon>
        <taxon>Gammaproteobacteria</taxon>
        <taxon>Vibrionales</taxon>
        <taxon>Vibrionaceae</taxon>
        <taxon>Vibrio</taxon>
    </lineage>
</organism>
<evidence type="ECO:0000313" key="3">
    <source>
        <dbReference type="Proteomes" id="UP000464718"/>
    </source>
</evidence>
<evidence type="ECO:0000313" key="1">
    <source>
        <dbReference type="EMBL" id="HAS6676495.1"/>
    </source>
</evidence>
<dbReference type="EMBL" id="CP034299">
    <property type="protein sequence ID" value="QHH12520.1"/>
    <property type="molecule type" value="Genomic_DNA"/>
</dbReference>
<dbReference type="AlphaFoldDB" id="A0A5N5R9A3"/>
<sequence>MSTLNISGYRVVASQKRGLYMSHHANISKT</sequence>
<name>A0A5N5R9A3_VIBPH</name>
<reference evidence="1" key="3">
    <citation type="submission" date="2019-12" db="EMBL/GenBank/DDBJ databases">
        <authorList>
            <consortium name="NCBI Pathogen Detection Project"/>
        </authorList>
    </citation>
    <scope>NUCLEOTIDE SEQUENCE</scope>
    <source>
        <strain evidence="1">1930</strain>
    </source>
</reference>
<reference evidence="1" key="1">
    <citation type="journal article" date="2018" name="Genome Biol.">
        <title>SKESA: strategic k-mer extension for scrupulous assemblies.</title>
        <authorList>
            <person name="Souvorov A."/>
            <person name="Agarwala R."/>
            <person name="Lipman D.J."/>
        </authorList>
    </citation>
    <scope>NUCLEOTIDE SEQUENCE</scope>
    <source>
        <strain evidence="1">1930</strain>
    </source>
</reference>
<reference evidence="2 3" key="2">
    <citation type="submission" date="2018-12" db="EMBL/GenBank/DDBJ databases">
        <title>Genomic insights into the evolutionary origins and pathogenicity of five Vibrio parahaemolyticus strains isolated from the shrimp with acute hepatopancreatic necrosis disease (AHPND).</title>
        <authorList>
            <person name="Yang Q."/>
            <person name="Dong X."/>
            <person name="Xie G."/>
            <person name="Fu S."/>
            <person name="Zou P."/>
            <person name="Sun J."/>
            <person name="Wang Y."/>
            <person name="Huang J."/>
        </authorList>
    </citation>
    <scope>NUCLEOTIDE SEQUENCE [LARGE SCALE GENOMIC DNA]</scope>
    <source>
        <strain evidence="2 3">20160303005-1</strain>
    </source>
</reference>
<dbReference type="EMBL" id="DACQKT010000002">
    <property type="protein sequence ID" value="HAS6676495.1"/>
    <property type="molecule type" value="Genomic_DNA"/>
</dbReference>
<evidence type="ECO:0000313" key="2">
    <source>
        <dbReference type="EMBL" id="QHH12520.1"/>
    </source>
</evidence>
<proteinExistence type="predicted"/>
<dbReference type="Proteomes" id="UP000464718">
    <property type="component" value="Chromosome ii"/>
</dbReference>
<accession>A0A5N5R9A3</accession>
<gene>
    <name evidence="2" type="ORF">EHC69_24980</name>
    <name evidence="1" type="ORF">I7278_06710</name>
</gene>
<dbReference type="Proteomes" id="UP000856022">
    <property type="component" value="Unassembled WGS sequence"/>
</dbReference>